<feature type="region of interest" description="Disordered" evidence="1">
    <location>
        <begin position="216"/>
        <end position="239"/>
    </location>
</feature>
<evidence type="ECO:0000313" key="3">
    <source>
        <dbReference type="Proteomes" id="UP000198815"/>
    </source>
</evidence>
<reference evidence="2 3" key="1">
    <citation type="submission" date="2016-10" db="EMBL/GenBank/DDBJ databases">
        <authorList>
            <person name="de Groot N.N."/>
        </authorList>
    </citation>
    <scope>NUCLEOTIDE SEQUENCE [LARGE SCALE GENOMIC DNA]</scope>
    <source>
        <strain evidence="2 3">DSM 16859</strain>
    </source>
</reference>
<name>A0A1H9TWK2_9ACTN</name>
<keyword evidence="3" id="KW-1185">Reference proteome</keyword>
<accession>A0A1H9TWK2</accession>
<dbReference type="AlphaFoldDB" id="A0A1H9TWK2"/>
<proteinExistence type="predicted"/>
<dbReference type="OrthoDB" id="3723918at2"/>
<sequence length="239" mass="25617">MATTLLFAIGIDEVRELFGATPEIAARLRGIASSQPAPVPAPRQHAHASHHRQRLADTGPAPLNASELEALIAGHYVEPDRLASAWQVVVSWLSALCWDHCHIAASSEQLSAWDFQLAVAGLPSRYSLAQLWGRDAQIPLRPAPGMHIGYVRGHHVLAGWGEMAPRLTALDSQTVAALAPLTGLLGRFGQWGSVARAHGRPEPDLFTVGWQDGPGRVQRSASSVPQAPATSLVMTPWAK</sequence>
<feature type="compositionally biased region" description="Polar residues" evidence="1">
    <location>
        <begin position="219"/>
        <end position="233"/>
    </location>
</feature>
<feature type="compositionally biased region" description="Basic residues" evidence="1">
    <location>
        <begin position="44"/>
        <end position="53"/>
    </location>
</feature>
<gene>
    <name evidence="2" type="ORF">SAMN05443377_13017</name>
</gene>
<organism evidence="2 3">
    <name type="scientific">Propionibacterium cyclohexanicum</name>
    <dbReference type="NCBI Taxonomy" id="64702"/>
    <lineage>
        <taxon>Bacteria</taxon>
        <taxon>Bacillati</taxon>
        <taxon>Actinomycetota</taxon>
        <taxon>Actinomycetes</taxon>
        <taxon>Propionibacteriales</taxon>
        <taxon>Propionibacteriaceae</taxon>
        <taxon>Propionibacterium</taxon>
    </lineage>
</organism>
<dbReference type="RefSeq" id="WP_091971174.1">
    <property type="nucleotide sequence ID" value="NZ_FOGZ01000030.1"/>
</dbReference>
<dbReference type="Proteomes" id="UP000198815">
    <property type="component" value="Unassembled WGS sequence"/>
</dbReference>
<evidence type="ECO:0000313" key="2">
    <source>
        <dbReference type="EMBL" id="SES01506.1"/>
    </source>
</evidence>
<evidence type="ECO:0000256" key="1">
    <source>
        <dbReference type="SAM" id="MobiDB-lite"/>
    </source>
</evidence>
<dbReference type="EMBL" id="FOGZ01000030">
    <property type="protein sequence ID" value="SES01506.1"/>
    <property type="molecule type" value="Genomic_DNA"/>
</dbReference>
<feature type="region of interest" description="Disordered" evidence="1">
    <location>
        <begin position="35"/>
        <end position="59"/>
    </location>
</feature>
<protein>
    <submittedName>
        <fullName evidence="2">Uncharacterized protein</fullName>
    </submittedName>
</protein>